<dbReference type="GO" id="GO:0000155">
    <property type="term" value="F:phosphorelay sensor kinase activity"/>
    <property type="evidence" value="ECO:0007669"/>
    <property type="project" value="InterPro"/>
</dbReference>
<dbReference type="AlphaFoldDB" id="A0A381PPJ0"/>
<gene>
    <name evidence="13" type="ORF">METZ01_LOCUS21800</name>
</gene>
<evidence type="ECO:0000259" key="12">
    <source>
        <dbReference type="PROSITE" id="PS50885"/>
    </source>
</evidence>
<evidence type="ECO:0000256" key="10">
    <source>
        <dbReference type="SAM" id="Phobius"/>
    </source>
</evidence>
<dbReference type="PROSITE" id="PS50109">
    <property type="entry name" value="HIS_KIN"/>
    <property type="match status" value="1"/>
</dbReference>
<dbReference type="SUPFAM" id="SSF47384">
    <property type="entry name" value="Homodimeric domain of signal transducing histidine kinase"/>
    <property type="match status" value="1"/>
</dbReference>
<protein>
    <recommendedName>
        <fullName evidence="3">histidine kinase</fullName>
        <ecNumber evidence="3">2.7.13.3</ecNumber>
    </recommendedName>
</protein>
<dbReference type="SUPFAM" id="SSF158472">
    <property type="entry name" value="HAMP domain-like"/>
    <property type="match status" value="1"/>
</dbReference>
<dbReference type="EC" id="2.7.13.3" evidence="3"/>
<dbReference type="SMART" id="SM00388">
    <property type="entry name" value="HisKA"/>
    <property type="match status" value="1"/>
</dbReference>
<evidence type="ECO:0000256" key="9">
    <source>
        <dbReference type="ARBA" id="ARBA00022840"/>
    </source>
</evidence>
<evidence type="ECO:0000256" key="3">
    <source>
        <dbReference type="ARBA" id="ARBA00012438"/>
    </source>
</evidence>
<comment type="catalytic activity">
    <reaction evidence="1">
        <text>ATP + protein L-histidine = ADP + protein N-phospho-L-histidine.</text>
        <dbReference type="EC" id="2.7.13.3"/>
    </reaction>
</comment>
<keyword evidence="4" id="KW-1003">Cell membrane</keyword>
<evidence type="ECO:0000259" key="11">
    <source>
        <dbReference type="PROSITE" id="PS50109"/>
    </source>
</evidence>
<evidence type="ECO:0000256" key="2">
    <source>
        <dbReference type="ARBA" id="ARBA00004651"/>
    </source>
</evidence>
<dbReference type="Pfam" id="PF00512">
    <property type="entry name" value="HisKA"/>
    <property type="match status" value="1"/>
</dbReference>
<dbReference type="PANTHER" id="PTHR44936:SF10">
    <property type="entry name" value="SENSOR PROTEIN RSTB"/>
    <property type="match status" value="1"/>
</dbReference>
<sequence>MSVKVTIVFFTTAIIFYFGVRSGITHIIEEGEVREVISSYQSGYYRYMLNDIDYPPNIEKAQQVVEQMPFDMKITGNDFEWTSTEKITALDQINFQPFLTLAKDRKPISEVIEFARYEDRTYVKIPHGEYTIFLVTPKMSLPPTRTYIFEILIGLTLFVLLLCYVGVQFIFRPIKHIEYGANQIGQGNLDYRIAIKQPIPDELGFLAEKINQMAASVEEMILAKQRLNLGVSHELRSPLTRAKVEVELLDDSKIKKDLLNEINAMETIIARLLDSEAINYGHKRINTENFEINEALSDLIQSSGFLANRKIKFTPLDQSGEIKADKVLFEVLVKNILENAIRYNPEDQSVRVSVEESPNDYLIRIRDHGPGIPEDELDKVTEPFYRTSQSRTRESGGFGLGLYLCKQIIEAHQGSMVIKNHEEQGIIVVLSIPKQYKEVNN</sequence>
<dbReference type="SMART" id="SM00387">
    <property type="entry name" value="HATPase_c"/>
    <property type="match status" value="1"/>
</dbReference>
<name>A0A381PPJ0_9ZZZZ</name>
<dbReference type="InterPro" id="IPR003661">
    <property type="entry name" value="HisK_dim/P_dom"/>
</dbReference>
<dbReference type="InterPro" id="IPR036890">
    <property type="entry name" value="HATPase_C_sf"/>
</dbReference>
<dbReference type="InterPro" id="IPR050980">
    <property type="entry name" value="2C_sensor_his_kinase"/>
</dbReference>
<keyword evidence="6" id="KW-0808">Transferase</keyword>
<dbReference type="Pfam" id="PF00672">
    <property type="entry name" value="HAMP"/>
    <property type="match status" value="1"/>
</dbReference>
<evidence type="ECO:0000256" key="4">
    <source>
        <dbReference type="ARBA" id="ARBA00022475"/>
    </source>
</evidence>
<dbReference type="InterPro" id="IPR005467">
    <property type="entry name" value="His_kinase_dom"/>
</dbReference>
<feature type="domain" description="Histidine kinase" evidence="11">
    <location>
        <begin position="230"/>
        <end position="436"/>
    </location>
</feature>
<dbReference type="PANTHER" id="PTHR44936">
    <property type="entry name" value="SENSOR PROTEIN CREC"/>
    <property type="match status" value="1"/>
</dbReference>
<dbReference type="GO" id="GO:0005886">
    <property type="term" value="C:plasma membrane"/>
    <property type="evidence" value="ECO:0007669"/>
    <property type="project" value="UniProtKB-SubCell"/>
</dbReference>
<evidence type="ECO:0000256" key="7">
    <source>
        <dbReference type="ARBA" id="ARBA00022741"/>
    </source>
</evidence>
<dbReference type="PRINTS" id="PR00344">
    <property type="entry name" value="BCTRLSENSOR"/>
</dbReference>
<accession>A0A381PPJ0</accession>
<keyword evidence="7" id="KW-0547">Nucleotide-binding</keyword>
<dbReference type="CDD" id="cd00082">
    <property type="entry name" value="HisKA"/>
    <property type="match status" value="1"/>
</dbReference>
<keyword evidence="10" id="KW-1133">Transmembrane helix</keyword>
<feature type="transmembrane region" description="Helical" evidence="10">
    <location>
        <begin position="147"/>
        <end position="171"/>
    </location>
</feature>
<dbReference type="CDD" id="cd06225">
    <property type="entry name" value="HAMP"/>
    <property type="match status" value="1"/>
</dbReference>
<dbReference type="GO" id="GO:0005524">
    <property type="term" value="F:ATP binding"/>
    <property type="evidence" value="ECO:0007669"/>
    <property type="project" value="UniProtKB-KW"/>
</dbReference>
<evidence type="ECO:0000256" key="8">
    <source>
        <dbReference type="ARBA" id="ARBA00022777"/>
    </source>
</evidence>
<dbReference type="SMART" id="SM00304">
    <property type="entry name" value="HAMP"/>
    <property type="match status" value="1"/>
</dbReference>
<evidence type="ECO:0000256" key="5">
    <source>
        <dbReference type="ARBA" id="ARBA00022553"/>
    </source>
</evidence>
<keyword evidence="5" id="KW-0597">Phosphoprotein</keyword>
<feature type="domain" description="HAMP" evidence="12">
    <location>
        <begin position="168"/>
        <end position="222"/>
    </location>
</feature>
<dbReference type="InterPro" id="IPR036097">
    <property type="entry name" value="HisK_dim/P_sf"/>
</dbReference>
<evidence type="ECO:0000256" key="6">
    <source>
        <dbReference type="ARBA" id="ARBA00022679"/>
    </source>
</evidence>
<dbReference type="PROSITE" id="PS50885">
    <property type="entry name" value="HAMP"/>
    <property type="match status" value="1"/>
</dbReference>
<keyword evidence="8" id="KW-0418">Kinase</keyword>
<keyword evidence="10" id="KW-0472">Membrane</keyword>
<organism evidence="13">
    <name type="scientific">marine metagenome</name>
    <dbReference type="NCBI Taxonomy" id="408172"/>
    <lineage>
        <taxon>unclassified sequences</taxon>
        <taxon>metagenomes</taxon>
        <taxon>ecological metagenomes</taxon>
    </lineage>
</organism>
<evidence type="ECO:0000256" key="1">
    <source>
        <dbReference type="ARBA" id="ARBA00000085"/>
    </source>
</evidence>
<dbReference type="InterPro" id="IPR003660">
    <property type="entry name" value="HAMP_dom"/>
</dbReference>
<dbReference type="InterPro" id="IPR004358">
    <property type="entry name" value="Sig_transdc_His_kin-like_C"/>
</dbReference>
<dbReference type="EMBL" id="UINC01001048">
    <property type="protein sequence ID" value="SUZ68946.1"/>
    <property type="molecule type" value="Genomic_DNA"/>
</dbReference>
<comment type="subcellular location">
    <subcellularLocation>
        <location evidence="2">Cell membrane</location>
        <topology evidence="2">Multi-pass membrane protein</topology>
    </subcellularLocation>
</comment>
<keyword evidence="10" id="KW-0812">Transmembrane</keyword>
<feature type="transmembrane region" description="Helical" evidence="10">
    <location>
        <begin position="6"/>
        <end position="24"/>
    </location>
</feature>
<reference evidence="13" key="1">
    <citation type="submission" date="2018-05" db="EMBL/GenBank/DDBJ databases">
        <authorList>
            <person name="Lanie J.A."/>
            <person name="Ng W.-L."/>
            <person name="Kazmierczak K.M."/>
            <person name="Andrzejewski T.M."/>
            <person name="Davidsen T.M."/>
            <person name="Wayne K.J."/>
            <person name="Tettelin H."/>
            <person name="Glass J.I."/>
            <person name="Rusch D."/>
            <person name="Podicherti R."/>
            <person name="Tsui H.-C.T."/>
            <person name="Winkler M.E."/>
        </authorList>
    </citation>
    <scope>NUCLEOTIDE SEQUENCE</scope>
</reference>
<dbReference type="Pfam" id="PF02518">
    <property type="entry name" value="HATPase_c"/>
    <property type="match status" value="1"/>
</dbReference>
<dbReference type="CDD" id="cd00075">
    <property type="entry name" value="HATPase"/>
    <property type="match status" value="1"/>
</dbReference>
<keyword evidence="9" id="KW-0067">ATP-binding</keyword>
<evidence type="ECO:0000313" key="13">
    <source>
        <dbReference type="EMBL" id="SUZ68946.1"/>
    </source>
</evidence>
<dbReference type="Gene3D" id="3.30.565.10">
    <property type="entry name" value="Histidine kinase-like ATPase, C-terminal domain"/>
    <property type="match status" value="1"/>
</dbReference>
<dbReference type="Gene3D" id="1.10.287.130">
    <property type="match status" value="1"/>
</dbReference>
<dbReference type="SUPFAM" id="SSF55874">
    <property type="entry name" value="ATPase domain of HSP90 chaperone/DNA topoisomerase II/histidine kinase"/>
    <property type="match status" value="1"/>
</dbReference>
<proteinExistence type="predicted"/>
<dbReference type="InterPro" id="IPR003594">
    <property type="entry name" value="HATPase_dom"/>
</dbReference>